<dbReference type="PROSITE" id="PS50977">
    <property type="entry name" value="HTH_TETR_2"/>
    <property type="match status" value="1"/>
</dbReference>
<dbReference type="SUPFAM" id="SSF46689">
    <property type="entry name" value="Homeodomain-like"/>
    <property type="match status" value="1"/>
</dbReference>
<keyword evidence="2 4" id="KW-0238">DNA-binding</keyword>
<comment type="caution">
    <text evidence="6">The sequence shown here is derived from an EMBL/GenBank/DDBJ whole genome shotgun (WGS) entry which is preliminary data.</text>
</comment>
<feature type="domain" description="HTH tetR-type" evidence="5">
    <location>
        <begin position="42"/>
        <end position="102"/>
    </location>
</feature>
<dbReference type="Proteomes" id="UP001201873">
    <property type="component" value="Unassembled WGS sequence"/>
</dbReference>
<dbReference type="InterPro" id="IPR009057">
    <property type="entry name" value="Homeodomain-like_sf"/>
</dbReference>
<sequence length="235" mass="26134">MQGRAERPAGAVADDQEGRVSRVAGSGGRVRWGSDTALVDDDEARRRLVAAAGRCLLARGAARLTVDEVAREAAVVRSTVYRYFGSRDELILAVLLERIDAAMRRVTEMLEHPDDASRSISDLIMHFNGLVPGNPFNEALFSPDSRWLVTSLEVQSELVVDTYHQHLRPLLTRWQATGQLRADLDLRETSRWLNTVGLLLLAPPWTQRSDAAKREFVEHYVVRALLAVSAARPPS</sequence>
<dbReference type="InterPro" id="IPR036271">
    <property type="entry name" value="Tet_transcr_reg_TetR-rel_C_sf"/>
</dbReference>
<keyword evidence="3" id="KW-0804">Transcription</keyword>
<dbReference type="Gene3D" id="1.10.357.10">
    <property type="entry name" value="Tetracycline Repressor, domain 2"/>
    <property type="match status" value="1"/>
</dbReference>
<evidence type="ECO:0000256" key="2">
    <source>
        <dbReference type="ARBA" id="ARBA00023125"/>
    </source>
</evidence>
<name>A0ABT0K4K6_9ACTN</name>
<protein>
    <submittedName>
        <fullName evidence="6">TetR/AcrR family transcriptional regulator</fullName>
    </submittedName>
</protein>
<gene>
    <name evidence="6" type="ORF">MXD59_23705</name>
</gene>
<dbReference type="InterPro" id="IPR001647">
    <property type="entry name" value="HTH_TetR"/>
</dbReference>
<keyword evidence="1" id="KW-0805">Transcription regulation</keyword>
<dbReference type="SUPFAM" id="SSF48498">
    <property type="entry name" value="Tetracyclin repressor-like, C-terminal domain"/>
    <property type="match status" value="1"/>
</dbReference>
<dbReference type="RefSeq" id="WP_248813425.1">
    <property type="nucleotide sequence ID" value="NZ_JALKFT010000042.1"/>
</dbReference>
<reference evidence="6 7" key="1">
    <citation type="submission" date="2022-04" db="EMBL/GenBank/DDBJ databases">
        <title>Genome diversity in the genus Frankia.</title>
        <authorList>
            <person name="Carlos-Shanley C."/>
            <person name="Hahn D."/>
        </authorList>
    </citation>
    <scope>NUCLEOTIDE SEQUENCE [LARGE SCALE GENOMIC DNA]</scope>
    <source>
        <strain evidence="6 7">Ag45/Mut15</strain>
    </source>
</reference>
<keyword evidence="7" id="KW-1185">Reference proteome</keyword>
<dbReference type="PANTHER" id="PTHR30055:SF234">
    <property type="entry name" value="HTH-TYPE TRANSCRIPTIONAL REGULATOR BETI"/>
    <property type="match status" value="1"/>
</dbReference>
<organism evidence="6 7">
    <name type="scientific">Frankia umida</name>
    <dbReference type="NCBI Taxonomy" id="573489"/>
    <lineage>
        <taxon>Bacteria</taxon>
        <taxon>Bacillati</taxon>
        <taxon>Actinomycetota</taxon>
        <taxon>Actinomycetes</taxon>
        <taxon>Frankiales</taxon>
        <taxon>Frankiaceae</taxon>
        <taxon>Frankia</taxon>
    </lineage>
</organism>
<evidence type="ECO:0000313" key="7">
    <source>
        <dbReference type="Proteomes" id="UP001201873"/>
    </source>
</evidence>
<dbReference type="InterPro" id="IPR050109">
    <property type="entry name" value="HTH-type_TetR-like_transc_reg"/>
</dbReference>
<dbReference type="PANTHER" id="PTHR30055">
    <property type="entry name" value="HTH-TYPE TRANSCRIPTIONAL REGULATOR RUTR"/>
    <property type="match status" value="1"/>
</dbReference>
<feature type="DNA-binding region" description="H-T-H motif" evidence="4">
    <location>
        <begin position="65"/>
        <end position="84"/>
    </location>
</feature>
<evidence type="ECO:0000256" key="1">
    <source>
        <dbReference type="ARBA" id="ARBA00023015"/>
    </source>
</evidence>
<accession>A0ABT0K4K6</accession>
<evidence type="ECO:0000256" key="4">
    <source>
        <dbReference type="PROSITE-ProRule" id="PRU00335"/>
    </source>
</evidence>
<evidence type="ECO:0000259" key="5">
    <source>
        <dbReference type="PROSITE" id="PS50977"/>
    </source>
</evidence>
<dbReference type="Pfam" id="PF00440">
    <property type="entry name" value="TetR_N"/>
    <property type="match status" value="1"/>
</dbReference>
<proteinExistence type="predicted"/>
<evidence type="ECO:0000256" key="3">
    <source>
        <dbReference type="ARBA" id="ARBA00023163"/>
    </source>
</evidence>
<dbReference type="PRINTS" id="PR00455">
    <property type="entry name" value="HTHTETR"/>
</dbReference>
<dbReference type="EMBL" id="JALKFT010000042">
    <property type="protein sequence ID" value="MCK9878730.1"/>
    <property type="molecule type" value="Genomic_DNA"/>
</dbReference>
<evidence type="ECO:0000313" key="6">
    <source>
        <dbReference type="EMBL" id="MCK9878730.1"/>
    </source>
</evidence>